<organism evidence="3 4">
    <name type="scientific">Halobaculum halobium</name>
    <dbReference type="NCBI Taxonomy" id="3032281"/>
    <lineage>
        <taxon>Archaea</taxon>
        <taxon>Methanobacteriati</taxon>
        <taxon>Methanobacteriota</taxon>
        <taxon>Stenosarchaea group</taxon>
        <taxon>Halobacteria</taxon>
        <taxon>Halobacteriales</taxon>
        <taxon>Haloferacaceae</taxon>
        <taxon>Halobaculum</taxon>
    </lineage>
</organism>
<evidence type="ECO:0000256" key="1">
    <source>
        <dbReference type="SAM" id="MobiDB-lite"/>
    </source>
</evidence>
<name>A0ABD5TDW1_9EURY</name>
<feature type="compositionally biased region" description="Acidic residues" evidence="1">
    <location>
        <begin position="110"/>
        <end position="120"/>
    </location>
</feature>
<reference evidence="3 4" key="1">
    <citation type="journal article" date="2019" name="Int. J. Syst. Evol. Microbiol.">
        <title>The Global Catalogue of Microorganisms (GCM) 10K type strain sequencing project: providing services to taxonomists for standard genome sequencing and annotation.</title>
        <authorList>
            <consortium name="The Broad Institute Genomics Platform"/>
            <consortium name="The Broad Institute Genome Sequencing Center for Infectious Disease"/>
            <person name="Wu L."/>
            <person name="Ma J."/>
        </authorList>
    </citation>
    <scope>NUCLEOTIDE SEQUENCE [LARGE SCALE GENOMIC DNA]</scope>
    <source>
        <strain evidence="3 4">SYNS20</strain>
    </source>
</reference>
<keyword evidence="2" id="KW-0472">Membrane</keyword>
<sequence length="176" mass="17659">MAPDPDSDTADGTDAHTPVHTDADDSRSEPDRSVFSGGTLSDLFVNAVPVAMLVAFVVGFGVLAPGNLDSDPLLGFHAALIAGVVLVSAVAARAVVAGGGDLDGDREIDLYDPDERDDAGDGPGDRDGERDPADSDDDGGDGPVPDDPAGTGHSAGSGDADSTGDSRDDGLPRHNP</sequence>
<keyword evidence="2" id="KW-0812">Transmembrane</keyword>
<keyword evidence="2" id="KW-1133">Transmembrane helix</keyword>
<feature type="compositionally biased region" description="Basic and acidic residues" evidence="1">
    <location>
        <begin position="123"/>
        <end position="133"/>
    </location>
</feature>
<dbReference type="AlphaFoldDB" id="A0ABD5TDW1"/>
<dbReference type="EMBL" id="JBHSWX010000012">
    <property type="protein sequence ID" value="MFC6787285.1"/>
    <property type="molecule type" value="Genomic_DNA"/>
</dbReference>
<protein>
    <submittedName>
        <fullName evidence="3">DUF6684 family protein</fullName>
    </submittedName>
</protein>
<feature type="region of interest" description="Disordered" evidence="1">
    <location>
        <begin position="99"/>
        <end position="176"/>
    </location>
</feature>
<comment type="caution">
    <text evidence="3">The sequence shown here is derived from an EMBL/GenBank/DDBJ whole genome shotgun (WGS) entry which is preliminary data.</text>
</comment>
<keyword evidence="4" id="KW-1185">Reference proteome</keyword>
<evidence type="ECO:0000313" key="3">
    <source>
        <dbReference type="EMBL" id="MFC6787285.1"/>
    </source>
</evidence>
<accession>A0ABD5TDW1</accession>
<feature type="compositionally biased region" description="Basic and acidic residues" evidence="1">
    <location>
        <begin position="164"/>
        <end position="176"/>
    </location>
</feature>
<feature type="transmembrane region" description="Helical" evidence="2">
    <location>
        <begin position="43"/>
        <end position="64"/>
    </location>
</feature>
<feature type="compositionally biased region" description="Basic and acidic residues" evidence="1">
    <location>
        <begin position="13"/>
        <end position="32"/>
    </location>
</feature>
<evidence type="ECO:0000256" key="2">
    <source>
        <dbReference type="SAM" id="Phobius"/>
    </source>
</evidence>
<dbReference type="Proteomes" id="UP001596443">
    <property type="component" value="Unassembled WGS sequence"/>
</dbReference>
<gene>
    <name evidence="3" type="ORF">ACFQFD_15145</name>
</gene>
<feature type="compositionally biased region" description="Acidic residues" evidence="1">
    <location>
        <begin position="1"/>
        <end position="11"/>
    </location>
</feature>
<dbReference type="Pfam" id="PF20389">
    <property type="entry name" value="DUF6684"/>
    <property type="match status" value="1"/>
</dbReference>
<evidence type="ECO:0000313" key="4">
    <source>
        <dbReference type="Proteomes" id="UP001596443"/>
    </source>
</evidence>
<dbReference type="RefSeq" id="WP_284061458.1">
    <property type="nucleotide sequence ID" value="NZ_CP126158.1"/>
</dbReference>
<feature type="transmembrane region" description="Helical" evidence="2">
    <location>
        <begin position="76"/>
        <end position="96"/>
    </location>
</feature>
<dbReference type="InterPro" id="IPR046506">
    <property type="entry name" value="DUF6684"/>
</dbReference>
<dbReference type="GeneID" id="81210400"/>
<feature type="region of interest" description="Disordered" evidence="1">
    <location>
        <begin position="1"/>
        <end position="33"/>
    </location>
</feature>
<proteinExistence type="predicted"/>